<gene>
    <name evidence="2" type="ORF">LN051_07735</name>
</gene>
<dbReference type="InterPro" id="IPR019454">
    <property type="entry name" value="Lipoprot_YkyA-like"/>
</dbReference>
<dbReference type="EMBL" id="CP086654">
    <property type="protein sequence ID" value="UEX89466.1"/>
    <property type="molecule type" value="Genomic_DNA"/>
</dbReference>
<feature type="coiled-coil region" evidence="1">
    <location>
        <begin position="37"/>
        <end position="104"/>
    </location>
</feature>
<keyword evidence="3" id="KW-1185">Reference proteome</keyword>
<dbReference type="RefSeq" id="WP_229291968.1">
    <property type="nucleotide sequence ID" value="NZ_CP086654.1"/>
</dbReference>
<sequence>MKFKKSIGVIVATSILLVGCNNDKEHIQNYNDGLEKIQKAEQPITEINEKLGKLEKEKERIAKKIENKDIHSVQDNIKKMLKNTEERNKEIKKEKDAMDKSQKEFNKIKGDVSKIDDKDKKKEFDEFNKAMDTKYQKHEDFVKGYQNILNKEKDLFEYFTTQSITQDEVNRKSKAVVDAQKQMKGKVDKYSEAVKKARKEKSDIDQFTK</sequence>
<proteinExistence type="predicted"/>
<evidence type="ECO:0000256" key="1">
    <source>
        <dbReference type="SAM" id="Coils"/>
    </source>
</evidence>
<dbReference type="Proteomes" id="UP001197626">
    <property type="component" value="Chromosome"/>
</dbReference>
<dbReference type="Gene3D" id="1.20.120.570">
    <property type="entry name" value="YkyA-like"/>
    <property type="match status" value="1"/>
</dbReference>
<reference evidence="2 3" key="1">
    <citation type="journal article" date="2022" name="Pathogens">
        <title>Staphylococcus ratti sp. nov. Isolated from a Lab Rat.</title>
        <authorList>
            <person name="Kovarovic V."/>
            <person name="Sedlacek I."/>
            <person name="Petras P."/>
            <person name="Kralova S."/>
            <person name="Maslanova I."/>
            <person name="Svec P."/>
            <person name="Neumann-Schaal M."/>
            <person name="Botka T."/>
            <person name="Gelbicova T."/>
            <person name="Stankova E."/>
            <person name="Doskar J."/>
            <person name="Pantucek R."/>
        </authorList>
    </citation>
    <scope>NUCLEOTIDE SEQUENCE [LARGE SCALE GENOMIC DNA]</scope>
    <source>
        <strain evidence="2 3">CCM 9025</strain>
    </source>
</reference>
<keyword evidence="1" id="KW-0175">Coiled coil</keyword>
<dbReference type="SUPFAM" id="SSF140423">
    <property type="entry name" value="MW0975(SA0943)-like"/>
    <property type="match status" value="1"/>
</dbReference>
<name>A0ABY3PAX1_9STAP</name>
<organism evidence="2 3">
    <name type="scientific">Staphylococcus ratti</name>
    <dbReference type="NCBI Taxonomy" id="2892440"/>
    <lineage>
        <taxon>Bacteria</taxon>
        <taxon>Bacillati</taxon>
        <taxon>Bacillota</taxon>
        <taxon>Bacilli</taxon>
        <taxon>Bacillales</taxon>
        <taxon>Staphylococcaceae</taxon>
        <taxon>Staphylococcus</taxon>
    </lineage>
</organism>
<accession>A0ABY3PAX1</accession>
<dbReference type="PROSITE" id="PS51257">
    <property type="entry name" value="PROKAR_LIPOPROTEIN"/>
    <property type="match status" value="1"/>
</dbReference>
<evidence type="ECO:0000313" key="2">
    <source>
        <dbReference type="EMBL" id="UEX89466.1"/>
    </source>
</evidence>
<dbReference type="InterPro" id="IPR036785">
    <property type="entry name" value="YkyA-like_sf"/>
</dbReference>
<protein>
    <submittedName>
        <fullName evidence="2">YkyA family protein</fullName>
    </submittedName>
</protein>
<evidence type="ECO:0000313" key="3">
    <source>
        <dbReference type="Proteomes" id="UP001197626"/>
    </source>
</evidence>
<dbReference type="Pfam" id="PF10368">
    <property type="entry name" value="YkyA"/>
    <property type="match status" value="1"/>
</dbReference>